<keyword evidence="6" id="KW-1185">Reference proteome</keyword>
<proteinExistence type="inferred from homology"/>
<dbReference type="PANTHER" id="PTHR11527">
    <property type="entry name" value="HEAT-SHOCK PROTEIN 20 FAMILY MEMBER"/>
    <property type="match status" value="1"/>
</dbReference>
<feature type="domain" description="SHSP" evidence="4">
    <location>
        <begin position="46"/>
        <end position="166"/>
    </location>
</feature>
<comment type="similarity">
    <text evidence="2 3">Belongs to the small heat shock protein (HSP20) family.</text>
</comment>
<gene>
    <name evidence="5" type="ORF">P167DRAFT_544858</name>
</gene>
<dbReference type="OrthoDB" id="5511210at2759"/>
<evidence type="ECO:0000256" key="2">
    <source>
        <dbReference type="PROSITE-ProRule" id="PRU00285"/>
    </source>
</evidence>
<dbReference type="PROSITE" id="PS01031">
    <property type="entry name" value="SHSP"/>
    <property type="match status" value="1"/>
</dbReference>
<dbReference type="Gene3D" id="2.60.40.790">
    <property type="match status" value="1"/>
</dbReference>
<evidence type="ECO:0000313" key="5">
    <source>
        <dbReference type="EMBL" id="RPB13186.1"/>
    </source>
</evidence>
<organism evidence="5 6">
    <name type="scientific">Morchella conica CCBAS932</name>
    <dbReference type="NCBI Taxonomy" id="1392247"/>
    <lineage>
        <taxon>Eukaryota</taxon>
        <taxon>Fungi</taxon>
        <taxon>Dikarya</taxon>
        <taxon>Ascomycota</taxon>
        <taxon>Pezizomycotina</taxon>
        <taxon>Pezizomycetes</taxon>
        <taxon>Pezizales</taxon>
        <taxon>Morchellaceae</taxon>
        <taxon>Morchella</taxon>
    </lineage>
</organism>
<name>A0A3N4KRR3_9PEZI</name>
<evidence type="ECO:0000256" key="1">
    <source>
        <dbReference type="ARBA" id="ARBA00023016"/>
    </source>
</evidence>
<dbReference type="InterPro" id="IPR031107">
    <property type="entry name" value="Small_HSP"/>
</dbReference>
<dbReference type="InterPro" id="IPR008978">
    <property type="entry name" value="HSP20-like_chaperone"/>
</dbReference>
<dbReference type="InterPro" id="IPR002068">
    <property type="entry name" value="A-crystallin/Hsp20_dom"/>
</dbReference>
<sequence length="166" mass="18197">MSSCNPAVPFWELIAFEEIASNATGKSLSEFFGFHDSQDSVYGPLGASSELSPAADVFDTATSYVIHISLPGAKKEDIWIGFDEQKSEIQISGVVYRNGDEELLKTLTVGERGSGFFEKKITLGSLKKPAYVNSVDITAKLKDGILEVLVPKKERESFESRKVLIN</sequence>
<evidence type="ECO:0000259" key="4">
    <source>
        <dbReference type="PROSITE" id="PS01031"/>
    </source>
</evidence>
<dbReference type="InParanoid" id="A0A3N4KRR3"/>
<dbReference type="SUPFAM" id="SSF49764">
    <property type="entry name" value="HSP20-like chaperones"/>
    <property type="match status" value="1"/>
</dbReference>
<dbReference type="STRING" id="1392247.A0A3N4KRR3"/>
<keyword evidence="1" id="KW-0346">Stress response</keyword>
<dbReference type="CDD" id="cd06464">
    <property type="entry name" value="ACD_sHsps-like"/>
    <property type="match status" value="1"/>
</dbReference>
<protein>
    <recommendedName>
        <fullName evidence="4">SHSP domain-containing protein</fullName>
    </recommendedName>
</protein>
<dbReference type="Proteomes" id="UP000277580">
    <property type="component" value="Unassembled WGS sequence"/>
</dbReference>
<dbReference type="Pfam" id="PF00011">
    <property type="entry name" value="HSP20"/>
    <property type="match status" value="1"/>
</dbReference>
<dbReference type="AlphaFoldDB" id="A0A3N4KRR3"/>
<evidence type="ECO:0000313" key="6">
    <source>
        <dbReference type="Proteomes" id="UP000277580"/>
    </source>
</evidence>
<dbReference type="EMBL" id="ML119124">
    <property type="protein sequence ID" value="RPB13186.1"/>
    <property type="molecule type" value="Genomic_DNA"/>
</dbReference>
<reference evidence="5 6" key="1">
    <citation type="journal article" date="2018" name="Nat. Ecol. Evol.">
        <title>Pezizomycetes genomes reveal the molecular basis of ectomycorrhizal truffle lifestyle.</title>
        <authorList>
            <person name="Murat C."/>
            <person name="Payen T."/>
            <person name="Noel B."/>
            <person name="Kuo A."/>
            <person name="Morin E."/>
            <person name="Chen J."/>
            <person name="Kohler A."/>
            <person name="Krizsan K."/>
            <person name="Balestrini R."/>
            <person name="Da Silva C."/>
            <person name="Montanini B."/>
            <person name="Hainaut M."/>
            <person name="Levati E."/>
            <person name="Barry K.W."/>
            <person name="Belfiori B."/>
            <person name="Cichocki N."/>
            <person name="Clum A."/>
            <person name="Dockter R.B."/>
            <person name="Fauchery L."/>
            <person name="Guy J."/>
            <person name="Iotti M."/>
            <person name="Le Tacon F."/>
            <person name="Lindquist E.A."/>
            <person name="Lipzen A."/>
            <person name="Malagnac F."/>
            <person name="Mello A."/>
            <person name="Molinier V."/>
            <person name="Miyauchi S."/>
            <person name="Poulain J."/>
            <person name="Riccioni C."/>
            <person name="Rubini A."/>
            <person name="Sitrit Y."/>
            <person name="Splivallo R."/>
            <person name="Traeger S."/>
            <person name="Wang M."/>
            <person name="Zifcakova L."/>
            <person name="Wipf D."/>
            <person name="Zambonelli A."/>
            <person name="Paolocci F."/>
            <person name="Nowrousian M."/>
            <person name="Ottonello S."/>
            <person name="Baldrian P."/>
            <person name="Spatafora J.W."/>
            <person name="Henrissat B."/>
            <person name="Nagy L.G."/>
            <person name="Aury J.M."/>
            <person name="Wincker P."/>
            <person name="Grigoriev I.V."/>
            <person name="Bonfante P."/>
            <person name="Martin F.M."/>
        </authorList>
    </citation>
    <scope>NUCLEOTIDE SEQUENCE [LARGE SCALE GENOMIC DNA]</scope>
    <source>
        <strain evidence="5 6">CCBAS932</strain>
    </source>
</reference>
<evidence type="ECO:0000256" key="3">
    <source>
        <dbReference type="RuleBase" id="RU003616"/>
    </source>
</evidence>
<accession>A0A3N4KRR3</accession>